<keyword evidence="2" id="KW-1185">Reference proteome</keyword>
<dbReference type="InterPro" id="IPR011990">
    <property type="entry name" value="TPR-like_helical_dom_sf"/>
</dbReference>
<dbReference type="SUPFAM" id="SSF48452">
    <property type="entry name" value="TPR-like"/>
    <property type="match status" value="1"/>
</dbReference>
<name>A0A4R0YV02_9GAMM</name>
<reference evidence="1 2" key="1">
    <citation type="submission" date="2019-02" db="EMBL/GenBank/DDBJ databases">
        <title>Dyella amyloliquefaciens sp. nov., isolated from forest soil.</title>
        <authorList>
            <person name="Gao Z.-H."/>
            <person name="Qiu L.-H."/>
        </authorList>
    </citation>
    <scope>NUCLEOTIDE SEQUENCE [LARGE SCALE GENOMIC DNA]</scope>
    <source>
        <strain evidence="1 2">KACC 12747</strain>
    </source>
</reference>
<evidence type="ECO:0008006" key="3">
    <source>
        <dbReference type="Google" id="ProtNLM"/>
    </source>
</evidence>
<sequence>MNETLIANLRAQCGGPRDGALLRFSLGNALLATGDAVTAALELRQAVAFDANYSAAWKLLGKACLALDDKTGAADAWRQGIAAAQSRGDKQAEKEMVVFLRRVERDSSGGA</sequence>
<accession>A0A4R0YV02</accession>
<dbReference type="Proteomes" id="UP000291822">
    <property type="component" value="Unassembled WGS sequence"/>
</dbReference>
<evidence type="ECO:0000313" key="1">
    <source>
        <dbReference type="EMBL" id="TCI08996.1"/>
    </source>
</evidence>
<gene>
    <name evidence="1" type="ORF">EZM97_22415</name>
</gene>
<comment type="caution">
    <text evidence="1">The sequence shown here is derived from an EMBL/GenBank/DDBJ whole genome shotgun (WGS) entry which is preliminary data.</text>
</comment>
<protein>
    <recommendedName>
        <fullName evidence="3">Tetratricopeptide repeat protein</fullName>
    </recommendedName>
</protein>
<proteinExistence type="predicted"/>
<dbReference type="AlphaFoldDB" id="A0A4R0YV02"/>
<dbReference type="RefSeq" id="WP_131410963.1">
    <property type="nucleotide sequence ID" value="NZ_SJTG01000003.1"/>
</dbReference>
<organism evidence="1 2">
    <name type="scientific">Dyella soli</name>
    <dbReference type="NCBI Taxonomy" id="522319"/>
    <lineage>
        <taxon>Bacteria</taxon>
        <taxon>Pseudomonadati</taxon>
        <taxon>Pseudomonadota</taxon>
        <taxon>Gammaproteobacteria</taxon>
        <taxon>Lysobacterales</taxon>
        <taxon>Rhodanobacteraceae</taxon>
        <taxon>Dyella</taxon>
    </lineage>
</organism>
<dbReference type="Gene3D" id="1.25.40.10">
    <property type="entry name" value="Tetratricopeptide repeat domain"/>
    <property type="match status" value="1"/>
</dbReference>
<evidence type="ECO:0000313" key="2">
    <source>
        <dbReference type="Proteomes" id="UP000291822"/>
    </source>
</evidence>
<dbReference type="EMBL" id="SJTG01000003">
    <property type="protein sequence ID" value="TCI08996.1"/>
    <property type="molecule type" value="Genomic_DNA"/>
</dbReference>